<evidence type="ECO:0000256" key="14">
    <source>
        <dbReference type="RuleBase" id="RU000682"/>
    </source>
</evidence>
<keyword evidence="7 13" id="KW-0862">Zinc</keyword>
<dbReference type="InterPro" id="IPR017970">
    <property type="entry name" value="Homeobox_CS"/>
</dbReference>
<evidence type="ECO:0000256" key="8">
    <source>
        <dbReference type="ARBA" id="ARBA00023049"/>
    </source>
</evidence>
<dbReference type="AlphaFoldDB" id="A0A9P0BXX3"/>
<feature type="region of interest" description="Disordered" evidence="16">
    <location>
        <begin position="211"/>
        <end position="249"/>
    </location>
</feature>
<evidence type="ECO:0000256" key="3">
    <source>
        <dbReference type="ARBA" id="ARBA00022473"/>
    </source>
</evidence>
<dbReference type="GO" id="GO:0046872">
    <property type="term" value="F:metal ion binding"/>
    <property type="evidence" value="ECO:0007669"/>
    <property type="project" value="UniProtKB-KW"/>
</dbReference>
<keyword evidence="3" id="KW-0217">Developmental protein</keyword>
<evidence type="ECO:0000256" key="6">
    <source>
        <dbReference type="ARBA" id="ARBA00022801"/>
    </source>
</evidence>
<evidence type="ECO:0000256" key="7">
    <source>
        <dbReference type="ARBA" id="ARBA00022833"/>
    </source>
</evidence>
<dbReference type="GO" id="GO:0006508">
    <property type="term" value="P:proteolysis"/>
    <property type="evidence" value="ECO:0007669"/>
    <property type="project" value="UniProtKB-KW"/>
</dbReference>
<organism evidence="18 19">
    <name type="scientific">Chrysodeixis includens</name>
    <name type="common">Soybean looper</name>
    <name type="synonym">Pseudoplusia includens</name>
    <dbReference type="NCBI Taxonomy" id="689277"/>
    <lineage>
        <taxon>Eukaryota</taxon>
        <taxon>Metazoa</taxon>
        <taxon>Ecdysozoa</taxon>
        <taxon>Arthropoda</taxon>
        <taxon>Hexapoda</taxon>
        <taxon>Insecta</taxon>
        <taxon>Pterygota</taxon>
        <taxon>Neoptera</taxon>
        <taxon>Endopterygota</taxon>
        <taxon>Lepidoptera</taxon>
        <taxon>Glossata</taxon>
        <taxon>Ditrysia</taxon>
        <taxon>Noctuoidea</taxon>
        <taxon>Noctuidae</taxon>
        <taxon>Plusiinae</taxon>
        <taxon>Chrysodeixis</taxon>
    </lineage>
</organism>
<name>A0A9P0BXX3_CHRIL</name>
<dbReference type="PRINTS" id="PR00031">
    <property type="entry name" value="HTHREPRESSR"/>
</dbReference>
<keyword evidence="19" id="KW-1185">Reference proteome</keyword>
<dbReference type="GO" id="GO:0000981">
    <property type="term" value="F:DNA-binding transcription factor activity, RNA polymerase II-specific"/>
    <property type="evidence" value="ECO:0007669"/>
    <property type="project" value="InterPro"/>
</dbReference>
<feature type="compositionally biased region" description="Low complexity" evidence="16">
    <location>
        <begin position="90"/>
        <end position="124"/>
    </location>
</feature>
<dbReference type="Gene3D" id="3.90.132.10">
    <property type="entry name" value="Leishmanolysin , domain 2"/>
    <property type="match status" value="1"/>
</dbReference>
<dbReference type="CDD" id="cd00086">
    <property type="entry name" value="homeodomain"/>
    <property type="match status" value="1"/>
</dbReference>
<dbReference type="InterPro" id="IPR001577">
    <property type="entry name" value="Peptidase_M8"/>
</dbReference>
<comment type="cofactor">
    <cofactor evidence="13 15">
        <name>Zn(2+)</name>
        <dbReference type="ChEBI" id="CHEBI:29105"/>
    </cofactor>
    <text evidence="13 15">Binds 1 zinc ion per subunit.</text>
</comment>
<feature type="region of interest" description="Disordered" evidence="16">
    <location>
        <begin position="90"/>
        <end position="142"/>
    </location>
</feature>
<dbReference type="GO" id="GO:0007155">
    <property type="term" value="P:cell adhesion"/>
    <property type="evidence" value="ECO:0007669"/>
    <property type="project" value="InterPro"/>
</dbReference>
<keyword evidence="11 14" id="KW-0539">Nucleus</keyword>
<comment type="similarity">
    <text evidence="2 15">Belongs to the peptidase M8 family.</text>
</comment>
<keyword evidence="9 14" id="KW-0238">DNA-binding</keyword>
<dbReference type="GO" id="GO:0016020">
    <property type="term" value="C:membrane"/>
    <property type="evidence" value="ECO:0007669"/>
    <property type="project" value="InterPro"/>
</dbReference>
<dbReference type="InterPro" id="IPR020479">
    <property type="entry name" value="HD_metazoa"/>
</dbReference>
<dbReference type="Proteomes" id="UP001154114">
    <property type="component" value="Chromosome 24"/>
</dbReference>
<reference evidence="18" key="1">
    <citation type="submission" date="2021-12" db="EMBL/GenBank/DDBJ databases">
        <authorList>
            <person name="King R."/>
        </authorList>
    </citation>
    <scope>NUCLEOTIDE SEQUENCE</scope>
</reference>
<keyword evidence="5 13" id="KW-0479">Metal-binding</keyword>
<dbReference type="InterPro" id="IPR000047">
    <property type="entry name" value="HTH_motif"/>
</dbReference>
<dbReference type="InterPro" id="IPR009057">
    <property type="entry name" value="Homeodomain-like_sf"/>
</dbReference>
<evidence type="ECO:0000259" key="17">
    <source>
        <dbReference type="SMART" id="SM00389"/>
    </source>
</evidence>
<keyword evidence="4 15" id="KW-0645">Protease</keyword>
<evidence type="ECO:0000256" key="11">
    <source>
        <dbReference type="ARBA" id="ARBA00023242"/>
    </source>
</evidence>
<dbReference type="SUPFAM" id="SSF46689">
    <property type="entry name" value="Homeodomain-like"/>
    <property type="match status" value="1"/>
</dbReference>
<dbReference type="GO" id="GO:0005634">
    <property type="term" value="C:nucleus"/>
    <property type="evidence" value="ECO:0007669"/>
    <property type="project" value="UniProtKB-SubCell"/>
</dbReference>
<dbReference type="OrthoDB" id="6159439at2759"/>
<evidence type="ECO:0000256" key="15">
    <source>
        <dbReference type="RuleBase" id="RU366077"/>
    </source>
</evidence>
<dbReference type="Pfam" id="PF00046">
    <property type="entry name" value="Homeodomain"/>
    <property type="match status" value="1"/>
</dbReference>
<dbReference type="InterPro" id="IPR001356">
    <property type="entry name" value="HD"/>
</dbReference>
<proteinExistence type="inferred from homology"/>
<feature type="region of interest" description="Disordered" evidence="16">
    <location>
        <begin position="457"/>
        <end position="489"/>
    </location>
</feature>
<sequence>MLTMARTCRARQPRIRKLTDRGCLARQTLRSKRPRLPREAARSVREHFNCSKLEGAELEDQGGDGTALTHWEKRVFESRADQSAARRWIGGAGGARRSPGSPARQARAPRSPAAAASPSPTAPACVHDPPIAQCHPPVLNGTDQRSMLKKQSYEDKEVNMAIQSVSRYPSSPAEATEPPKASRISFSVASILADTKASSDDTAEMLRHHRSIPASPLRQSPGAQPELPGGKSPHSPHSPRPCSQTPPLNLNVSAAVTSSDDEYEDSVNQEDSIVDVEELRNGLGSEDEERPVSEKARLVRPTPFSALAAAAYGLGWPGPPPVVPSFGPLFQSHFPVGHLTDANGEPAKLKCNLRKHKPNRKPRTPFTAQQLRALESKFVDKQYLSIAERAEFSSSLGLSETQVKIWFQNRRAKAKRVQEAEIEKLKMAQFSRHPHHLYPHPALQQYFHPHHLMAGGRPLPPMGLPPPHLAMVQPPVSSSPSPTTQTNQQ</sequence>
<keyword evidence="8 13" id="KW-0482">Metalloprotease</keyword>
<keyword evidence="10 14" id="KW-0371">Homeobox</keyword>
<evidence type="ECO:0000256" key="4">
    <source>
        <dbReference type="ARBA" id="ARBA00022670"/>
    </source>
</evidence>
<dbReference type="PROSITE" id="PS00027">
    <property type="entry name" value="HOMEOBOX_1"/>
    <property type="match status" value="1"/>
</dbReference>
<dbReference type="Pfam" id="PF01457">
    <property type="entry name" value="Peptidase_M8"/>
    <property type="match status" value="1"/>
</dbReference>
<dbReference type="PRINTS" id="PR00024">
    <property type="entry name" value="HOMEOBOX"/>
</dbReference>
<feature type="compositionally biased region" description="Pro residues" evidence="16">
    <location>
        <begin position="458"/>
        <end position="468"/>
    </location>
</feature>
<feature type="compositionally biased region" description="Low complexity" evidence="16">
    <location>
        <begin position="232"/>
        <end position="243"/>
    </location>
</feature>
<comment type="subcellular location">
    <subcellularLocation>
        <location evidence="1 14">Nucleus</location>
    </subcellularLocation>
</comment>
<dbReference type="SUPFAM" id="SSF55486">
    <property type="entry name" value="Metalloproteases ('zincins'), catalytic domain"/>
    <property type="match status" value="1"/>
</dbReference>
<evidence type="ECO:0000256" key="1">
    <source>
        <dbReference type="ARBA" id="ARBA00004123"/>
    </source>
</evidence>
<evidence type="ECO:0000313" key="18">
    <source>
        <dbReference type="EMBL" id="CAH0597710.1"/>
    </source>
</evidence>
<comment type="similarity">
    <text evidence="12">Belongs to the Msh homeobox family.</text>
</comment>
<evidence type="ECO:0000256" key="2">
    <source>
        <dbReference type="ARBA" id="ARBA00005860"/>
    </source>
</evidence>
<dbReference type="SMART" id="SM00389">
    <property type="entry name" value="HOX"/>
    <property type="match status" value="1"/>
</dbReference>
<evidence type="ECO:0000256" key="12">
    <source>
        <dbReference type="ARBA" id="ARBA00038425"/>
    </source>
</evidence>
<feature type="compositionally biased region" description="Low complexity" evidence="16">
    <location>
        <begin position="469"/>
        <end position="489"/>
    </location>
</feature>
<dbReference type="GO" id="GO:0000977">
    <property type="term" value="F:RNA polymerase II transcription regulatory region sequence-specific DNA binding"/>
    <property type="evidence" value="ECO:0007669"/>
    <property type="project" value="TreeGrafter"/>
</dbReference>
<evidence type="ECO:0000256" key="5">
    <source>
        <dbReference type="ARBA" id="ARBA00022723"/>
    </source>
</evidence>
<accession>A0A9P0BXX3</accession>
<keyword evidence="6 15" id="KW-0378">Hydrolase</keyword>
<dbReference type="GO" id="GO:0004222">
    <property type="term" value="F:metalloendopeptidase activity"/>
    <property type="evidence" value="ECO:0007669"/>
    <property type="project" value="UniProtKB-UniRule"/>
</dbReference>
<dbReference type="Gene3D" id="1.10.10.60">
    <property type="entry name" value="Homeodomain-like"/>
    <property type="match status" value="1"/>
</dbReference>
<dbReference type="PANTHER" id="PTHR24338">
    <property type="entry name" value="HOMEOBOX PROTEIN MSX"/>
    <property type="match status" value="1"/>
</dbReference>
<dbReference type="InterPro" id="IPR050674">
    <property type="entry name" value="Msh_Homeobox_Regulators"/>
</dbReference>
<dbReference type="GO" id="GO:0048598">
    <property type="term" value="P:embryonic morphogenesis"/>
    <property type="evidence" value="ECO:0007669"/>
    <property type="project" value="TreeGrafter"/>
</dbReference>
<evidence type="ECO:0000256" key="9">
    <source>
        <dbReference type="ARBA" id="ARBA00023125"/>
    </source>
</evidence>
<evidence type="ECO:0000256" key="16">
    <source>
        <dbReference type="SAM" id="MobiDB-lite"/>
    </source>
</evidence>
<feature type="domain" description="Homeobox" evidence="17">
    <location>
        <begin position="359"/>
        <end position="421"/>
    </location>
</feature>
<dbReference type="EC" id="3.4.24.-" evidence="15"/>
<evidence type="ECO:0000256" key="10">
    <source>
        <dbReference type="ARBA" id="ARBA00023155"/>
    </source>
</evidence>
<feature type="binding site" evidence="13">
    <location>
        <position position="70"/>
    </location>
    <ligand>
        <name>Zn(2+)</name>
        <dbReference type="ChEBI" id="CHEBI:29105"/>
        <note>catalytic</note>
    </ligand>
</feature>
<evidence type="ECO:0000313" key="19">
    <source>
        <dbReference type="Proteomes" id="UP001154114"/>
    </source>
</evidence>
<dbReference type="PANTHER" id="PTHR24338:SF0">
    <property type="entry name" value="MUSCLE SEGMENTATION HOMEOBOX"/>
    <property type="match status" value="1"/>
</dbReference>
<dbReference type="EMBL" id="LR824027">
    <property type="protein sequence ID" value="CAH0597710.1"/>
    <property type="molecule type" value="Genomic_DNA"/>
</dbReference>
<gene>
    <name evidence="18" type="ORF">CINC_LOCUS7803</name>
</gene>
<protein>
    <recommendedName>
        <fullName evidence="15">Leishmanolysin-like peptidase</fullName>
        <ecNumber evidence="15">3.4.24.-</ecNumber>
    </recommendedName>
</protein>
<evidence type="ECO:0000256" key="13">
    <source>
        <dbReference type="PIRSR" id="PIRSR601577-2"/>
    </source>
</evidence>